<dbReference type="Pfam" id="PF00293">
    <property type="entry name" value="NUDIX"/>
    <property type="match status" value="1"/>
</dbReference>
<dbReference type="PANTHER" id="PTHR43475">
    <property type="entry name" value="METHYLTHIORIBOSE-1-PHOSPHATE ISOMERASE"/>
    <property type="match status" value="1"/>
</dbReference>
<dbReference type="Gene3D" id="3.40.50.10470">
    <property type="entry name" value="Translation initiation factor eif-2b, domain 2"/>
    <property type="match status" value="1"/>
</dbReference>
<gene>
    <name evidence="4" type="ORF">OS889_00105</name>
</gene>
<dbReference type="PROSITE" id="PS51462">
    <property type="entry name" value="NUDIX"/>
    <property type="match status" value="1"/>
</dbReference>
<dbReference type="SUPFAM" id="SSF100950">
    <property type="entry name" value="NagB/RpiA/CoA transferase-like"/>
    <property type="match status" value="1"/>
</dbReference>
<accession>A0ABD5M668</accession>
<reference evidence="4 5" key="1">
    <citation type="submission" date="2024-08" db="EMBL/GenBank/DDBJ databases">
        <title>Halobellus sp. MBLA0158 whole genome sequence.</title>
        <authorList>
            <person name="Hwang C.Y."/>
            <person name="Cho E.-S."/>
            <person name="Seo M.-J."/>
        </authorList>
    </citation>
    <scope>NUCLEOTIDE SEQUENCE [LARGE SCALE GENOMIC DNA]</scope>
    <source>
        <strain evidence="4 5">MBLA0158</strain>
    </source>
</reference>
<dbReference type="PANTHER" id="PTHR43475:SF3">
    <property type="entry name" value="TRANSLATION INITIATION FACTOR EIF-2B SUBUNIT FAMILY PROTEIN (AFU_ORTHOLOGUE AFUA_2G14290)"/>
    <property type="match status" value="1"/>
</dbReference>
<dbReference type="EMBL" id="JBGNYA010000001">
    <property type="protein sequence ID" value="MFA1609407.1"/>
    <property type="molecule type" value="Genomic_DNA"/>
</dbReference>
<dbReference type="InterPro" id="IPR000086">
    <property type="entry name" value="NUDIX_hydrolase_dom"/>
</dbReference>
<evidence type="ECO:0000256" key="2">
    <source>
        <dbReference type="SAM" id="MobiDB-lite"/>
    </source>
</evidence>
<dbReference type="InterPro" id="IPR015797">
    <property type="entry name" value="NUDIX_hydrolase-like_dom_sf"/>
</dbReference>
<feature type="domain" description="Nudix hydrolase" evidence="3">
    <location>
        <begin position="1"/>
        <end position="135"/>
    </location>
</feature>
<protein>
    <submittedName>
        <fullName evidence="4">NUDIX domain-containing protein</fullName>
    </submittedName>
</protein>
<organism evidence="4 5">
    <name type="scientific">Halobellus rubicundus</name>
    <dbReference type="NCBI Taxonomy" id="2996466"/>
    <lineage>
        <taxon>Archaea</taxon>
        <taxon>Methanobacteriati</taxon>
        <taxon>Methanobacteriota</taxon>
        <taxon>Stenosarchaea group</taxon>
        <taxon>Halobacteria</taxon>
        <taxon>Halobacteriales</taxon>
        <taxon>Haloferacaceae</taxon>
        <taxon>Halobellus</taxon>
    </lineage>
</organism>
<dbReference type="AlphaFoldDB" id="A0ABD5M668"/>
<feature type="region of interest" description="Disordered" evidence="2">
    <location>
        <begin position="355"/>
        <end position="377"/>
    </location>
</feature>
<dbReference type="InterPro" id="IPR000649">
    <property type="entry name" value="IF-2B-related"/>
</dbReference>
<comment type="caution">
    <text evidence="4">The sequence shown here is derived from an EMBL/GenBank/DDBJ whole genome shotgun (WGS) entry which is preliminary data.</text>
</comment>
<dbReference type="CDD" id="cd18872">
    <property type="entry name" value="NUDIX_eIF-2B"/>
    <property type="match status" value="1"/>
</dbReference>
<dbReference type="Proteomes" id="UP001570511">
    <property type="component" value="Unassembled WGS sequence"/>
</dbReference>
<dbReference type="RefSeq" id="WP_372386450.1">
    <property type="nucleotide sequence ID" value="NZ_JBGNYA010000001.1"/>
</dbReference>
<sequence length="428" mass="45473">MAHVVTCFVRERGEVLLTRRSDAVGTYRGRWAGVSGYVEGDPDDAEADARRELREETGLTDDRIDLVRAGEPLAVDDEAGSFTVHPFLFESDTREVTPNEELAAVEWTDPTAIRDRETVPRLWETWRRVGPTVDDVESDRTHGSAWISARALEALRDAAAEADADDWDAVAATARDLRTARPGMAAIANRIDRVVADAIRASDGAAPDPDAVVDRAIDALGAALAADEEAAATAVRRLRDADATAIATLSRSGTVREAIDRLGPARLLVAESRPEREGVDVAERAVDATDAAVTLTTEAALPTALDRYDVDAALVGADSVFPDGGVVNKTGTRVLALAARSLGAPVYVVASRDKVRPSGAEVSDREAPDERSPADLVYDGDRDVSVHAPTFEVTPGELIDGIATEAGLLSGADVRAVAEEHAENAGWT</sequence>
<proteinExistence type="inferred from homology"/>
<comment type="similarity">
    <text evidence="1">Belongs to the eIF-2B alpha/beta/delta subunits family.</text>
</comment>
<dbReference type="InterPro" id="IPR042529">
    <property type="entry name" value="IF_2B-like_C"/>
</dbReference>
<evidence type="ECO:0000256" key="1">
    <source>
        <dbReference type="RuleBase" id="RU003814"/>
    </source>
</evidence>
<keyword evidence="5" id="KW-1185">Reference proteome</keyword>
<dbReference type="SUPFAM" id="SSF55811">
    <property type="entry name" value="Nudix"/>
    <property type="match status" value="1"/>
</dbReference>
<dbReference type="Pfam" id="PF01008">
    <property type="entry name" value="IF-2B"/>
    <property type="match status" value="1"/>
</dbReference>
<dbReference type="InterPro" id="IPR037171">
    <property type="entry name" value="NagB/RpiA_transferase-like"/>
</dbReference>
<evidence type="ECO:0000313" key="4">
    <source>
        <dbReference type="EMBL" id="MFA1609407.1"/>
    </source>
</evidence>
<name>A0ABD5M668_9EURY</name>
<dbReference type="Gene3D" id="3.90.79.10">
    <property type="entry name" value="Nucleoside Triphosphate Pyrophosphohydrolase"/>
    <property type="match status" value="1"/>
</dbReference>
<evidence type="ECO:0000313" key="5">
    <source>
        <dbReference type="Proteomes" id="UP001570511"/>
    </source>
</evidence>
<evidence type="ECO:0000259" key="3">
    <source>
        <dbReference type="PROSITE" id="PS51462"/>
    </source>
</evidence>